<feature type="transmembrane region" description="Helical" evidence="2">
    <location>
        <begin position="89"/>
        <end position="106"/>
    </location>
</feature>
<gene>
    <name evidence="4" type="ORF">BO72DRAFT_472700</name>
</gene>
<keyword evidence="2" id="KW-1133">Transmembrane helix</keyword>
<protein>
    <recommendedName>
        <fullName evidence="3">DUF7598 domain-containing protein</fullName>
    </recommendedName>
</protein>
<dbReference type="VEuPathDB" id="FungiDB:BO72DRAFT_472700"/>
<evidence type="ECO:0000256" key="2">
    <source>
        <dbReference type="SAM" id="Phobius"/>
    </source>
</evidence>
<dbReference type="PANTHER" id="PTHR39470">
    <property type="entry name" value="CHROMOSOME 10, WHOLE GENOME SHOTGUN SEQUENCE"/>
    <property type="match status" value="1"/>
</dbReference>
<dbReference type="AlphaFoldDB" id="A0A8G1VWK7"/>
<feature type="transmembrane region" description="Helical" evidence="2">
    <location>
        <begin position="126"/>
        <end position="147"/>
    </location>
</feature>
<feature type="transmembrane region" description="Helical" evidence="2">
    <location>
        <begin position="280"/>
        <end position="299"/>
    </location>
</feature>
<evidence type="ECO:0000313" key="5">
    <source>
        <dbReference type="Proteomes" id="UP000249789"/>
    </source>
</evidence>
<feature type="transmembrane region" description="Helical" evidence="2">
    <location>
        <begin position="420"/>
        <end position="438"/>
    </location>
</feature>
<evidence type="ECO:0000313" key="4">
    <source>
        <dbReference type="EMBL" id="RAK72094.1"/>
    </source>
</evidence>
<evidence type="ECO:0000256" key="1">
    <source>
        <dbReference type="SAM" id="MobiDB-lite"/>
    </source>
</evidence>
<proteinExistence type="predicted"/>
<keyword evidence="5" id="KW-1185">Reference proteome</keyword>
<keyword evidence="2" id="KW-0472">Membrane</keyword>
<feature type="transmembrane region" description="Helical" evidence="2">
    <location>
        <begin position="56"/>
        <end position="77"/>
    </location>
</feature>
<feature type="region of interest" description="Disordered" evidence="1">
    <location>
        <begin position="563"/>
        <end position="582"/>
    </location>
</feature>
<reference evidence="4 5" key="1">
    <citation type="submission" date="2018-02" db="EMBL/GenBank/DDBJ databases">
        <title>The genomes of Aspergillus section Nigri reveals drivers in fungal speciation.</title>
        <authorList>
            <consortium name="DOE Joint Genome Institute"/>
            <person name="Vesth T.C."/>
            <person name="Nybo J."/>
            <person name="Theobald S."/>
            <person name="Brandl J."/>
            <person name="Frisvad J.C."/>
            <person name="Nielsen K.F."/>
            <person name="Lyhne E.K."/>
            <person name="Kogle M.E."/>
            <person name="Kuo A."/>
            <person name="Riley R."/>
            <person name="Clum A."/>
            <person name="Nolan M."/>
            <person name="Lipzen A."/>
            <person name="Salamov A."/>
            <person name="Henrissat B."/>
            <person name="Wiebenga A."/>
            <person name="De vries R.P."/>
            <person name="Grigoriev I.V."/>
            <person name="Mortensen U.H."/>
            <person name="Andersen M.R."/>
            <person name="Baker S.E."/>
        </authorList>
    </citation>
    <scope>NUCLEOTIDE SEQUENCE [LARGE SCALE GENOMIC DNA]</scope>
    <source>
        <strain evidence="4 5">CBS 313.89</strain>
    </source>
</reference>
<dbReference type="OrthoDB" id="4218123at2759"/>
<dbReference type="PANTHER" id="PTHR39470:SF1">
    <property type="entry name" value="CHORISMATE SYNTHASE PROTEIN"/>
    <property type="match status" value="1"/>
</dbReference>
<dbReference type="Proteomes" id="UP000249789">
    <property type="component" value="Unassembled WGS sequence"/>
</dbReference>
<dbReference type="InterPro" id="IPR056019">
    <property type="entry name" value="DUF7598"/>
</dbReference>
<evidence type="ECO:0000259" key="3">
    <source>
        <dbReference type="Pfam" id="PF24535"/>
    </source>
</evidence>
<sequence>MASLQESLAGPGYVILNAIRVINIIVFLDIIAASAVMLVKISLLTSFFFFEAVSRVATAGVSIFLIISELPILRAYFDRNWPLLGQESGFITLAIAMLVLGVGVLGDLNTKATSQESLGMPFWRLVLSAGILSMIMSVVNVAASFVFSDCDIGVSARHVRLYGAVAPQKVVSRAGSQRSFQLSIKREESLPTYSPQSSVRRHMSQRNSTRFPLKISSPLNPMNISDAASWLNSGSRLQRIIKSFLIFFAPIIIPRAINLYRSLRVSIATRPPPRPVPHDAARALNLLFFAITFFLLLSLPFSPRAPPPSIFTLTHSRINTASDVLFARLARLRPANTLTATDLLLKARLTSLPARKLYLRFGPDALARCQFCSLDHPTTYILYYLPWHVLLPHLGHMALLGAVTARPLTGPDASRWRNTFTLAGGALALLDLYLAFGYDPVQTGPAAVRAGSVTVPPAAYYQLGLLRPLALAVVDGIAALLIYLSATRRFFYAPPSQAEQVGQLVSAALSALGGATSKLHALSVTRNTVVRDRVLKDRDDAYWRTVVALDVDNPAALREGSRQVVREDGPGAPPAASSAAPASIWEEEEVVRAMSRAMAGQGGVDLAKLGMDAAEYVNTITKGLDGAGQ</sequence>
<dbReference type="RefSeq" id="XP_040796106.1">
    <property type="nucleotide sequence ID" value="XM_040947156.1"/>
</dbReference>
<dbReference type="EMBL" id="KZ824702">
    <property type="protein sequence ID" value="RAK72094.1"/>
    <property type="molecule type" value="Genomic_DNA"/>
</dbReference>
<feature type="transmembrane region" description="Helical" evidence="2">
    <location>
        <begin position="240"/>
        <end position="260"/>
    </location>
</feature>
<dbReference type="Pfam" id="PF24535">
    <property type="entry name" value="DUF7598"/>
    <property type="match status" value="1"/>
</dbReference>
<organism evidence="4 5">
    <name type="scientific">Aspergillus fijiensis CBS 313.89</name>
    <dbReference type="NCBI Taxonomy" id="1448319"/>
    <lineage>
        <taxon>Eukaryota</taxon>
        <taxon>Fungi</taxon>
        <taxon>Dikarya</taxon>
        <taxon>Ascomycota</taxon>
        <taxon>Pezizomycotina</taxon>
        <taxon>Eurotiomycetes</taxon>
        <taxon>Eurotiomycetidae</taxon>
        <taxon>Eurotiales</taxon>
        <taxon>Aspergillaceae</taxon>
        <taxon>Aspergillus</taxon>
    </lineage>
</organism>
<feature type="domain" description="DUF7598" evidence="3">
    <location>
        <begin position="12"/>
        <end position="146"/>
    </location>
</feature>
<feature type="transmembrane region" description="Helical" evidence="2">
    <location>
        <begin position="458"/>
        <end position="484"/>
    </location>
</feature>
<name>A0A8G1VWK7_9EURO</name>
<dbReference type="GeneID" id="63864489"/>
<feature type="transmembrane region" description="Helical" evidence="2">
    <location>
        <begin position="21"/>
        <end position="50"/>
    </location>
</feature>
<keyword evidence="2" id="KW-0812">Transmembrane</keyword>
<accession>A0A8G1VWK7</accession>